<gene>
    <name evidence="6" type="ORF">DWY69_00035</name>
    <name evidence="5" type="ORF">DXC51_08320</name>
</gene>
<dbReference type="RefSeq" id="WP_025489353.1">
    <property type="nucleotide sequence ID" value="NZ_CALBAU010000361.1"/>
</dbReference>
<proteinExistence type="inferred from homology"/>
<dbReference type="PROSITE" id="PS50022">
    <property type="entry name" value="FA58C_3"/>
    <property type="match status" value="1"/>
</dbReference>
<evidence type="ECO:0000259" key="4">
    <source>
        <dbReference type="PROSITE" id="PS50022"/>
    </source>
</evidence>
<accession>A0A3E3I831</accession>
<evidence type="ECO:0000313" key="5">
    <source>
        <dbReference type="EMBL" id="RGE62584.1"/>
    </source>
</evidence>
<dbReference type="Gene3D" id="3.20.20.80">
    <property type="entry name" value="Glycosidases"/>
    <property type="match status" value="1"/>
</dbReference>
<dbReference type="SUPFAM" id="SSF49303">
    <property type="entry name" value="beta-Galactosidase/glucuronidase domain"/>
    <property type="match status" value="1"/>
</dbReference>
<evidence type="ECO:0000256" key="2">
    <source>
        <dbReference type="ARBA" id="ARBA00022801"/>
    </source>
</evidence>
<comment type="caution">
    <text evidence="5">The sequence shown here is derived from an EMBL/GenBank/DDBJ whole genome shotgun (WGS) entry which is preliminary data.</text>
</comment>
<evidence type="ECO:0000256" key="3">
    <source>
        <dbReference type="ARBA" id="ARBA00023295"/>
    </source>
</evidence>
<name>A0A3E3I831_9FIRM</name>
<dbReference type="OrthoDB" id="9762066at2"/>
<dbReference type="Gene3D" id="2.60.40.10">
    <property type="entry name" value="Immunoglobulins"/>
    <property type="match status" value="2"/>
</dbReference>
<dbReference type="InterPro" id="IPR006101">
    <property type="entry name" value="Glyco_hydro_2"/>
</dbReference>
<evidence type="ECO:0000313" key="7">
    <source>
        <dbReference type="Proteomes" id="UP000260812"/>
    </source>
</evidence>
<dbReference type="SUPFAM" id="SSF49785">
    <property type="entry name" value="Galactose-binding domain-like"/>
    <property type="match status" value="2"/>
</dbReference>
<dbReference type="InterPro" id="IPR017853">
    <property type="entry name" value="GH"/>
</dbReference>
<dbReference type="InterPro" id="IPR051913">
    <property type="entry name" value="GH2_Domain-Containing"/>
</dbReference>
<dbReference type="Gene3D" id="2.60.120.260">
    <property type="entry name" value="Galactose-binding domain-like"/>
    <property type="match status" value="2"/>
</dbReference>
<evidence type="ECO:0000313" key="6">
    <source>
        <dbReference type="EMBL" id="RGE74404.1"/>
    </source>
</evidence>
<keyword evidence="3" id="KW-0326">Glycosidase</keyword>
<keyword evidence="2 5" id="KW-0378">Hydrolase</keyword>
<dbReference type="Pfam" id="PF02837">
    <property type="entry name" value="Glyco_hydro_2_N"/>
    <property type="match status" value="1"/>
</dbReference>
<dbReference type="Proteomes" id="UP000260812">
    <property type="component" value="Unassembled WGS sequence"/>
</dbReference>
<dbReference type="InterPro" id="IPR000421">
    <property type="entry name" value="FA58C"/>
</dbReference>
<dbReference type="Pfam" id="PF00703">
    <property type="entry name" value="Glyco_hydro_2"/>
    <property type="match status" value="1"/>
</dbReference>
<dbReference type="EMBL" id="QVLU01000001">
    <property type="protein sequence ID" value="RGE74404.1"/>
    <property type="molecule type" value="Genomic_DNA"/>
</dbReference>
<dbReference type="GeneID" id="97986882"/>
<dbReference type="PANTHER" id="PTHR42732">
    <property type="entry name" value="BETA-GALACTOSIDASE"/>
    <property type="match status" value="1"/>
</dbReference>
<dbReference type="InterPro" id="IPR006104">
    <property type="entry name" value="Glyco_hydro_2_N"/>
</dbReference>
<dbReference type="EMBL" id="QVLV01000004">
    <property type="protein sequence ID" value="RGE62584.1"/>
    <property type="molecule type" value="Genomic_DNA"/>
</dbReference>
<dbReference type="Pfam" id="PF00754">
    <property type="entry name" value="F5_F8_type_C"/>
    <property type="match status" value="1"/>
</dbReference>
<dbReference type="SUPFAM" id="SSF51445">
    <property type="entry name" value="(Trans)glycosidases"/>
    <property type="match status" value="1"/>
</dbReference>
<organism evidence="5 7">
    <name type="scientific">Eisenbergiella massiliensis</name>
    <dbReference type="NCBI Taxonomy" id="1720294"/>
    <lineage>
        <taxon>Bacteria</taxon>
        <taxon>Bacillati</taxon>
        <taxon>Bacillota</taxon>
        <taxon>Clostridia</taxon>
        <taxon>Lachnospirales</taxon>
        <taxon>Lachnospiraceae</taxon>
        <taxon>Eisenbergiella</taxon>
    </lineage>
</organism>
<keyword evidence="7" id="KW-1185">Reference proteome</keyword>
<evidence type="ECO:0000313" key="8">
    <source>
        <dbReference type="Proteomes" id="UP000261166"/>
    </source>
</evidence>
<dbReference type="InterPro" id="IPR023232">
    <property type="entry name" value="Glyco_hydro_2_AS"/>
</dbReference>
<dbReference type="PROSITE" id="PS00608">
    <property type="entry name" value="GLYCOSYL_HYDROL_F2_2"/>
    <property type="match status" value="1"/>
</dbReference>
<dbReference type="InterPro" id="IPR008979">
    <property type="entry name" value="Galactose-bd-like_sf"/>
</dbReference>
<dbReference type="GO" id="GO:0005975">
    <property type="term" value="P:carbohydrate metabolic process"/>
    <property type="evidence" value="ECO:0007669"/>
    <property type="project" value="InterPro"/>
</dbReference>
<dbReference type="PANTHER" id="PTHR42732:SF1">
    <property type="entry name" value="BETA-MANNOSIDASE"/>
    <property type="match status" value="1"/>
</dbReference>
<dbReference type="InterPro" id="IPR006102">
    <property type="entry name" value="Ig-like_GH2"/>
</dbReference>
<dbReference type="InterPro" id="IPR013783">
    <property type="entry name" value="Ig-like_fold"/>
</dbReference>
<dbReference type="Proteomes" id="UP000261166">
    <property type="component" value="Unassembled WGS sequence"/>
</dbReference>
<dbReference type="InterPro" id="IPR006103">
    <property type="entry name" value="Glyco_hydro_2_cat"/>
</dbReference>
<feature type="domain" description="F5/8 type C" evidence="4">
    <location>
        <begin position="683"/>
        <end position="815"/>
    </location>
</feature>
<dbReference type="InterPro" id="IPR036156">
    <property type="entry name" value="Beta-gal/glucu_dom_sf"/>
</dbReference>
<comment type="similarity">
    <text evidence="1">Belongs to the glycosyl hydrolase 2 family.</text>
</comment>
<dbReference type="PRINTS" id="PR00132">
    <property type="entry name" value="GLHYDRLASE2"/>
</dbReference>
<evidence type="ECO:0000256" key="1">
    <source>
        <dbReference type="ARBA" id="ARBA00007401"/>
    </source>
</evidence>
<protein>
    <submittedName>
        <fullName evidence="5">Glycoside hydrolase family 2</fullName>
    </submittedName>
</protein>
<dbReference type="AlphaFoldDB" id="A0A3E3I831"/>
<dbReference type="Pfam" id="PF02836">
    <property type="entry name" value="Glyco_hydro_2_C"/>
    <property type="match status" value="1"/>
</dbReference>
<sequence>MSSRAGNRIQRLENNDWKFMHGDFPEAETPDFDDSQWYDIGLPHSFGIPYFMTNEFYVGYGCYRKKLYVEKEWLGKRISLEFQGSFQDTQVYVNGCLAGSHKGGYTAFIVDITSCVHEGENQLFIRVNNLWNPRLAPRAGEHVFNGGIYRDVSLIVTQPLHIAWYGTRVTTPEVSKETAKIVMDTEICNEAENAAQCRLVSRIFREGEEIGRVCSALNVSSGDTEIVSQEYTLCRPELWHPDHPNLYVLKSEIWEGERLTDSCETEFGIRWFSFSADTGFSLNGEHYEIHGANVHQDHAGWSDAVTHTGIQRDIAMIKGCGMNFIRGSHYPHHTYFAQECDRQGILFWSENCFWGTGGPKEEGYWTASGYPVKEEDEEEFEQSCLQTLEEMIRTNRNHPSIIVWSMCNEPFFSDIEVMEKAKALVVRLAELSHRLDPTRPAAVGGAQRGGFDSLGDIAGYNGDGASIFIDPGFPNFVSEYGSTVSDRPGEFMHRYQDGVEKNYPWRSGKALWCGFHHGSILFDMGHMGMIDYYRLPLNTWYWYRENLLGIQRPALLQEGIPFRIHLAADRTEISSDGTQDAHIIVSVMDEQGNRITNSPEVVLEVVSGEGMFPTGKTFVFSPERNNFIEGLGAIELRSYYGGDTIIQARSGGLLGDRLCIHVTGSVKPENRQLKELQPPPYLQGAPERKQLSNISLNRPVFCSSAHKEHPGKNVTDGSFNTFWYPAEEETGGWILVDLEGTKEVKSITLEFNAVMNGVYELALSDDRKEFRQIYLAREGDANSFLTVHLSSERARFVRVRFPGEAVGIVKIEVMA</sequence>
<reference evidence="5 8" key="1">
    <citation type="submission" date="2018-08" db="EMBL/GenBank/DDBJ databases">
        <title>A genome reference for cultivated species of the human gut microbiota.</title>
        <authorList>
            <person name="Zou Y."/>
            <person name="Xue W."/>
            <person name="Luo G."/>
        </authorList>
    </citation>
    <scope>NUCLEOTIDE SEQUENCE [LARGE SCALE GENOMIC DNA]</scope>
    <source>
        <strain evidence="6 8">AF26-4BH</strain>
        <strain evidence="5">TF05-5AC</strain>
    </source>
</reference>
<dbReference type="GO" id="GO:0004553">
    <property type="term" value="F:hydrolase activity, hydrolyzing O-glycosyl compounds"/>
    <property type="evidence" value="ECO:0007669"/>
    <property type="project" value="InterPro"/>
</dbReference>